<name>A0A917ZF34_9GAMM</name>
<dbReference type="PANTHER" id="PTHR33164">
    <property type="entry name" value="TRANSCRIPTIONAL REGULATOR, MARR FAMILY"/>
    <property type="match status" value="1"/>
</dbReference>
<reference evidence="2 3" key="1">
    <citation type="journal article" date="2014" name="Int. J. Syst. Evol. Microbiol.">
        <title>Complete genome sequence of Corynebacterium casei LMG S-19264T (=DSM 44701T), isolated from a smear-ripened cheese.</title>
        <authorList>
            <consortium name="US DOE Joint Genome Institute (JGI-PGF)"/>
            <person name="Walter F."/>
            <person name="Albersmeier A."/>
            <person name="Kalinowski J."/>
            <person name="Ruckert C."/>
        </authorList>
    </citation>
    <scope>NUCLEOTIDE SEQUENCE [LARGE SCALE GENOMIC DNA]</scope>
    <source>
        <strain evidence="2 3">CGMCC 1.7286</strain>
    </source>
</reference>
<dbReference type="Proteomes" id="UP000599578">
    <property type="component" value="Unassembled WGS sequence"/>
</dbReference>
<dbReference type="AlphaFoldDB" id="A0A917ZF34"/>
<dbReference type="GO" id="GO:0003700">
    <property type="term" value="F:DNA-binding transcription factor activity"/>
    <property type="evidence" value="ECO:0007669"/>
    <property type="project" value="InterPro"/>
</dbReference>
<dbReference type="InterPro" id="IPR036390">
    <property type="entry name" value="WH_DNA-bd_sf"/>
</dbReference>
<dbReference type="PANTHER" id="PTHR33164:SF89">
    <property type="entry name" value="MARR FAMILY REGULATORY PROTEIN"/>
    <property type="match status" value="1"/>
</dbReference>
<dbReference type="SUPFAM" id="SSF46785">
    <property type="entry name" value="Winged helix' DNA-binding domain"/>
    <property type="match status" value="1"/>
</dbReference>
<dbReference type="InterPro" id="IPR011991">
    <property type="entry name" value="ArsR-like_HTH"/>
</dbReference>
<proteinExistence type="predicted"/>
<organism evidence="2 3">
    <name type="scientific">Marinobacterium nitratireducens</name>
    <dbReference type="NCBI Taxonomy" id="518897"/>
    <lineage>
        <taxon>Bacteria</taxon>
        <taxon>Pseudomonadati</taxon>
        <taxon>Pseudomonadota</taxon>
        <taxon>Gammaproteobacteria</taxon>
        <taxon>Oceanospirillales</taxon>
        <taxon>Oceanospirillaceae</taxon>
        <taxon>Marinobacterium</taxon>
    </lineage>
</organism>
<sequence length="166" mass="18512">MSRKSDHNDEVLVALRRIIRAVDMHSRRLASEYGLTGPQAQVLKAVIESNGLTAGALARRVSLSQATITDILKRLEQRGLVLRERCDNDRRRVNVRATHDAVAILSTAPPLLQDTFVERFARLQRWEQLMLLSSLQRIAEMMDAEGLDAAPMLVPGVPSDPPTPLQ</sequence>
<dbReference type="SMART" id="SM00347">
    <property type="entry name" value="HTH_MARR"/>
    <property type="match status" value="1"/>
</dbReference>
<dbReference type="InterPro" id="IPR000835">
    <property type="entry name" value="HTH_MarR-typ"/>
</dbReference>
<dbReference type="InterPro" id="IPR036388">
    <property type="entry name" value="WH-like_DNA-bd_sf"/>
</dbReference>
<evidence type="ECO:0000313" key="2">
    <source>
        <dbReference type="EMBL" id="GGO80809.1"/>
    </source>
</evidence>
<dbReference type="PROSITE" id="PS50995">
    <property type="entry name" value="HTH_MARR_2"/>
    <property type="match status" value="1"/>
</dbReference>
<dbReference type="Pfam" id="PF12802">
    <property type="entry name" value="MarR_2"/>
    <property type="match status" value="1"/>
</dbReference>
<dbReference type="CDD" id="cd00090">
    <property type="entry name" value="HTH_ARSR"/>
    <property type="match status" value="1"/>
</dbReference>
<gene>
    <name evidence="2" type="ORF">GCM10011348_18340</name>
</gene>
<dbReference type="EMBL" id="BMLT01000004">
    <property type="protein sequence ID" value="GGO80809.1"/>
    <property type="molecule type" value="Genomic_DNA"/>
</dbReference>
<dbReference type="PRINTS" id="PR00598">
    <property type="entry name" value="HTHMARR"/>
</dbReference>
<dbReference type="Gene3D" id="1.10.10.10">
    <property type="entry name" value="Winged helix-like DNA-binding domain superfamily/Winged helix DNA-binding domain"/>
    <property type="match status" value="1"/>
</dbReference>
<protein>
    <submittedName>
        <fullName evidence="2">MarR family transcriptional regulator</fullName>
    </submittedName>
</protein>
<keyword evidence="3" id="KW-1185">Reference proteome</keyword>
<dbReference type="RefSeq" id="WP_188860285.1">
    <property type="nucleotide sequence ID" value="NZ_BMLT01000004.1"/>
</dbReference>
<feature type="domain" description="HTH marR-type" evidence="1">
    <location>
        <begin position="8"/>
        <end position="140"/>
    </location>
</feature>
<dbReference type="GO" id="GO:0006950">
    <property type="term" value="P:response to stress"/>
    <property type="evidence" value="ECO:0007669"/>
    <property type="project" value="TreeGrafter"/>
</dbReference>
<accession>A0A917ZF34</accession>
<evidence type="ECO:0000313" key="3">
    <source>
        <dbReference type="Proteomes" id="UP000599578"/>
    </source>
</evidence>
<evidence type="ECO:0000259" key="1">
    <source>
        <dbReference type="PROSITE" id="PS50995"/>
    </source>
</evidence>
<dbReference type="InterPro" id="IPR039422">
    <property type="entry name" value="MarR/SlyA-like"/>
</dbReference>
<comment type="caution">
    <text evidence="2">The sequence shown here is derived from an EMBL/GenBank/DDBJ whole genome shotgun (WGS) entry which is preliminary data.</text>
</comment>